<dbReference type="KEGG" id="clup:CLUP02_16188"/>
<dbReference type="EMBL" id="CP019481">
    <property type="protein sequence ID" value="UQC90658.1"/>
    <property type="molecule type" value="Genomic_DNA"/>
</dbReference>
<dbReference type="RefSeq" id="XP_049152259.1">
    <property type="nucleotide sequence ID" value="XM_049295112.1"/>
</dbReference>
<dbReference type="GeneID" id="73350122"/>
<protein>
    <submittedName>
        <fullName evidence="1">Uncharacterized protein</fullName>
    </submittedName>
</protein>
<evidence type="ECO:0000313" key="2">
    <source>
        <dbReference type="Proteomes" id="UP000830671"/>
    </source>
</evidence>
<gene>
    <name evidence="1" type="ORF">CLUP02_16188</name>
</gene>
<proteinExistence type="predicted"/>
<accession>A0A9Q8T7I7</accession>
<sequence length="468" mass="50383">MVRLTQGEEDSDSQSAAPMHIQGFPGLGLGQIKLSEPRPPACIRSMGRWGVRYASSLREASSRFDSSLAASFPIFAIGSDAVRSSCHSLTRLPLDGPIWLNNLASPCRSASVNSGNFGGQSAKLTYSSQEPGGEWNMLHIMITTNKPIHPGPSAFLTTPVPGSWVRFCLAMEFGLLKCMLNMQQGTAMGIPASGHDCRCYSTDLGFLGSFVMGEDILPAAPAILPPGVAAAATRPPVSGTHVSWALRTSIGSSGSGSDGEVDEVVVVAGAAGRISSPFVICMSSAKLYHTEPRNFDLVCVDTSQMRCRRDINVWLTWRRLTIGLYTAETAAPLALGRAFDVLPRSGWTLSSGRGGQTDPSISTPTSPPIQSFTIITTPALARLFQDVRFNVTRRGRLSCALVITNILQAALHATMRVMFMSVRECAMTFCRNIQQDRILTPRSKILETTPQKSLARSSAVYVSRILLI</sequence>
<dbReference type="AlphaFoldDB" id="A0A9Q8T7I7"/>
<name>A0A9Q8T7I7_9PEZI</name>
<keyword evidence="2" id="KW-1185">Reference proteome</keyword>
<reference evidence="1" key="1">
    <citation type="journal article" date="2021" name="Mol. Plant Microbe Interact.">
        <title>Complete Genome Sequence of the Plant-Pathogenic Fungus Colletotrichum lupini.</title>
        <authorList>
            <person name="Baroncelli R."/>
            <person name="Pensec F."/>
            <person name="Da Lio D."/>
            <person name="Boufleur T."/>
            <person name="Vicente I."/>
            <person name="Sarrocco S."/>
            <person name="Picot A."/>
            <person name="Baraldi E."/>
            <person name="Sukno S."/>
            <person name="Thon M."/>
            <person name="Le Floch G."/>
        </authorList>
    </citation>
    <scope>NUCLEOTIDE SEQUENCE</scope>
    <source>
        <strain evidence="1">IMI 504893</strain>
    </source>
</reference>
<dbReference type="Proteomes" id="UP000830671">
    <property type="component" value="Chromosome 9"/>
</dbReference>
<organism evidence="1 2">
    <name type="scientific">Colletotrichum lupini</name>
    <dbReference type="NCBI Taxonomy" id="145971"/>
    <lineage>
        <taxon>Eukaryota</taxon>
        <taxon>Fungi</taxon>
        <taxon>Dikarya</taxon>
        <taxon>Ascomycota</taxon>
        <taxon>Pezizomycotina</taxon>
        <taxon>Sordariomycetes</taxon>
        <taxon>Hypocreomycetidae</taxon>
        <taxon>Glomerellales</taxon>
        <taxon>Glomerellaceae</taxon>
        <taxon>Colletotrichum</taxon>
        <taxon>Colletotrichum acutatum species complex</taxon>
    </lineage>
</organism>
<evidence type="ECO:0000313" key="1">
    <source>
        <dbReference type="EMBL" id="UQC90658.1"/>
    </source>
</evidence>